<accession>A0A0G1CGZ2</accession>
<dbReference type="Proteomes" id="UP000034543">
    <property type="component" value="Unassembled WGS sequence"/>
</dbReference>
<dbReference type="EMBL" id="LCFB01000011">
    <property type="protein sequence ID" value="KKS85080.1"/>
    <property type="molecule type" value="Genomic_DNA"/>
</dbReference>
<sequence>MIVENGFTQENITRAFAAGYHSENLPATSHSTHKLMVDAQQIAMHLESDHVQAVYDALVNGVSVEPYPQVEAQLFNFKQAGDTICIWTQGDPKAQVAKVRNLGWETTLRNQRDPGNFILYAGEEKSQLLPSIIEYSQRRQSESVFILDDKIDNLTTAQNILSAEPTPITYVLMDQEHRHEALENVQVVHSIAEYAALVQKRSGDGTITHIIDLDGTLINPDNSRASRLQALTDTLLNGTEFTLNPRPRFHQLNGISVIDHDHIFPKGLINWVPSEAEFDFSGHQADIYMLRDGRLAKVFARHDKHRPQTPEWQTMGGYRGAIELKNLMQTYHDRLYATGFPVPQDRTFLLGEESGQFFVVEIVEQLGDNLQDDLLNANYGDKRNIVNAILEASYPVLVDDGIGADVKPANFVHHPDGGITHIDPAPVIMADSETGRIYTEWPIISELQIQDFLYKTHLTPAAIGYRFYQEIGQLDPENRSFYQQVIREKLAEWVAEDKMDEATVSDINEAMEPHSSKILARYLRGGLSAQTAQADIEQYINMLSQPGSHPIYALREMAFLLTERILETDAGIESVTNQALQIVRKSFDAATADKIRAQLEKIPTKLHFLTVIRRLTHLSHTDWVAGPGETVALRCILEVSDRYATKD</sequence>
<evidence type="ECO:0000313" key="2">
    <source>
        <dbReference type="Proteomes" id="UP000034543"/>
    </source>
</evidence>
<gene>
    <name evidence="1" type="ORF">UV59_C0011G0036</name>
</gene>
<name>A0A0G1CGZ2_9BACT</name>
<proteinExistence type="predicted"/>
<evidence type="ECO:0000313" key="1">
    <source>
        <dbReference type="EMBL" id="KKS85080.1"/>
    </source>
</evidence>
<organism evidence="1 2">
    <name type="scientific">Candidatus Gottesmanbacteria bacterium GW2011_GWA1_43_11</name>
    <dbReference type="NCBI Taxonomy" id="1618436"/>
    <lineage>
        <taxon>Bacteria</taxon>
        <taxon>Candidatus Gottesmaniibacteriota</taxon>
    </lineage>
</organism>
<dbReference type="STRING" id="1618436.UV59_C0011G0036"/>
<dbReference type="AlphaFoldDB" id="A0A0G1CGZ2"/>
<comment type="caution">
    <text evidence="1">The sequence shown here is derived from an EMBL/GenBank/DDBJ whole genome shotgun (WGS) entry which is preliminary data.</text>
</comment>
<dbReference type="InterPro" id="IPR023214">
    <property type="entry name" value="HAD_sf"/>
</dbReference>
<reference evidence="1 2" key="1">
    <citation type="journal article" date="2015" name="Nature">
        <title>rRNA introns, odd ribosomes, and small enigmatic genomes across a large radiation of phyla.</title>
        <authorList>
            <person name="Brown C.T."/>
            <person name="Hug L.A."/>
            <person name="Thomas B.C."/>
            <person name="Sharon I."/>
            <person name="Castelle C.J."/>
            <person name="Singh A."/>
            <person name="Wilkins M.J."/>
            <person name="Williams K.H."/>
            <person name="Banfield J.F."/>
        </authorList>
    </citation>
    <scope>NUCLEOTIDE SEQUENCE [LARGE SCALE GENOMIC DNA]</scope>
</reference>
<protein>
    <submittedName>
        <fullName evidence="1">Uncharacterized protein</fullName>
    </submittedName>
</protein>
<dbReference type="Gene3D" id="3.40.50.1000">
    <property type="entry name" value="HAD superfamily/HAD-like"/>
    <property type="match status" value="1"/>
</dbReference>